<evidence type="ECO:0000313" key="2">
    <source>
        <dbReference type="Proteomes" id="UP000516057"/>
    </source>
</evidence>
<gene>
    <name evidence="1" type="ORF">H9L24_07170</name>
</gene>
<accession>A0A7H0HJ76</accession>
<dbReference type="Proteomes" id="UP000516057">
    <property type="component" value="Chromosome"/>
</dbReference>
<keyword evidence="2" id="KW-1185">Reference proteome</keyword>
<dbReference type="RefSeq" id="WP_187737573.1">
    <property type="nucleotide sequence ID" value="NZ_CP060790.1"/>
</dbReference>
<organism evidence="1 2">
    <name type="scientific">Paenacidovorax monticola</name>
    <dbReference type="NCBI Taxonomy" id="1926868"/>
    <lineage>
        <taxon>Bacteria</taxon>
        <taxon>Pseudomonadati</taxon>
        <taxon>Pseudomonadota</taxon>
        <taxon>Betaproteobacteria</taxon>
        <taxon>Burkholderiales</taxon>
        <taxon>Comamonadaceae</taxon>
        <taxon>Paenacidovorax</taxon>
    </lineage>
</organism>
<sequence>MIDLERLQSIGLAPGPAERALQALEGGDLRGFVHELLLHGLWSDIVDEAQPQPQWMERWQQLAANGFPIIDTAALQRLLDAGVDAHDLTGVVRSAQILAIYNVAQRLDYPALGLGWDLPEAATPHLACVSEAAPNATQPLAQRLHALAPELLGRDPSGRFGEPRPLALRQWQALPDAPRERIRTLVQENHRAQAAAMWRQHVGGELRACLNAVDVLKGALQEIR</sequence>
<dbReference type="EMBL" id="CP060790">
    <property type="protein sequence ID" value="QNP60592.1"/>
    <property type="molecule type" value="Genomic_DNA"/>
</dbReference>
<dbReference type="AlphaFoldDB" id="A0A7H0HJ76"/>
<proteinExistence type="predicted"/>
<name>A0A7H0HJ76_9BURK</name>
<reference evidence="1 2" key="1">
    <citation type="submission" date="2020-08" db="EMBL/GenBank/DDBJ databases">
        <title>Genome sequence of Acidovorax monticola KACC 19171T.</title>
        <authorList>
            <person name="Hyun D.-W."/>
            <person name="Bae J.-W."/>
        </authorList>
    </citation>
    <scope>NUCLEOTIDE SEQUENCE [LARGE SCALE GENOMIC DNA]</scope>
    <source>
        <strain evidence="1 2">KACC 19171</strain>
    </source>
</reference>
<protein>
    <submittedName>
        <fullName evidence="1">Uncharacterized protein</fullName>
    </submittedName>
</protein>
<evidence type="ECO:0000313" key="1">
    <source>
        <dbReference type="EMBL" id="QNP60592.1"/>
    </source>
</evidence>
<dbReference type="KEGG" id="amon:H9L24_07170"/>